<feature type="transmembrane region" description="Helical" evidence="1">
    <location>
        <begin position="170"/>
        <end position="189"/>
    </location>
</feature>
<feature type="transmembrane region" description="Helical" evidence="1">
    <location>
        <begin position="106"/>
        <end position="128"/>
    </location>
</feature>
<feature type="transmembrane region" description="Helical" evidence="1">
    <location>
        <begin position="144"/>
        <end position="164"/>
    </location>
</feature>
<keyword evidence="3" id="KW-1185">Reference proteome</keyword>
<dbReference type="InterPro" id="IPR036259">
    <property type="entry name" value="MFS_trans_sf"/>
</dbReference>
<evidence type="ECO:0000313" key="2">
    <source>
        <dbReference type="EMBL" id="CAB3399829.1"/>
    </source>
</evidence>
<keyword evidence="1" id="KW-1133">Transmembrane helix</keyword>
<keyword evidence="1" id="KW-0812">Transmembrane</keyword>
<dbReference type="AlphaFoldDB" id="A0A8S1EG40"/>
<accession>A0A8S1EG40</accession>
<keyword evidence="1" id="KW-0472">Membrane</keyword>
<organism evidence="2 3">
    <name type="scientific">Caenorhabditis bovis</name>
    <dbReference type="NCBI Taxonomy" id="2654633"/>
    <lineage>
        <taxon>Eukaryota</taxon>
        <taxon>Metazoa</taxon>
        <taxon>Ecdysozoa</taxon>
        <taxon>Nematoda</taxon>
        <taxon>Chromadorea</taxon>
        <taxon>Rhabditida</taxon>
        <taxon>Rhabditina</taxon>
        <taxon>Rhabditomorpha</taxon>
        <taxon>Rhabditoidea</taxon>
        <taxon>Rhabditidae</taxon>
        <taxon>Peloderinae</taxon>
        <taxon>Caenorhabditis</taxon>
    </lineage>
</organism>
<gene>
    <name evidence="2" type="ORF">CBOVIS_LOCUS2890</name>
</gene>
<dbReference type="EMBL" id="CADEPM010000002">
    <property type="protein sequence ID" value="CAB3399829.1"/>
    <property type="molecule type" value="Genomic_DNA"/>
</dbReference>
<feature type="transmembrane region" description="Helical" evidence="1">
    <location>
        <begin position="75"/>
        <end position="94"/>
    </location>
</feature>
<dbReference type="SUPFAM" id="SSF103473">
    <property type="entry name" value="MFS general substrate transporter"/>
    <property type="match status" value="1"/>
</dbReference>
<dbReference type="Proteomes" id="UP000494206">
    <property type="component" value="Unassembled WGS sequence"/>
</dbReference>
<dbReference type="OrthoDB" id="5863067at2759"/>
<evidence type="ECO:0000256" key="1">
    <source>
        <dbReference type="SAM" id="Phobius"/>
    </source>
</evidence>
<sequence length="190" mass="22037">MEFRVYSADVMPPFRERLGTGCTKDSLDSGIDVHPKQTKLEATTSMKVKKSKRSRRQTRKVIIPEDTTREHVEDAIVIGLWLIVLFCTNLYFGLPFEIMMPARINHVAVAFSYLLIGFWLTCAFIVYIKRQPSSLTWAKRFPKTFALAWISLLAGFAVFYFATFNQLNNWALMIIAFYFTFFLTINMSFL</sequence>
<reference evidence="2 3" key="1">
    <citation type="submission" date="2020-04" db="EMBL/GenBank/DDBJ databases">
        <authorList>
            <person name="Laetsch R D."/>
            <person name="Stevens L."/>
            <person name="Kumar S."/>
            <person name="Blaxter L. M."/>
        </authorList>
    </citation>
    <scope>NUCLEOTIDE SEQUENCE [LARGE SCALE GENOMIC DNA]</scope>
</reference>
<proteinExistence type="predicted"/>
<protein>
    <submittedName>
        <fullName evidence="2">Uncharacterized protein</fullName>
    </submittedName>
</protein>
<evidence type="ECO:0000313" key="3">
    <source>
        <dbReference type="Proteomes" id="UP000494206"/>
    </source>
</evidence>
<comment type="caution">
    <text evidence="2">The sequence shown here is derived from an EMBL/GenBank/DDBJ whole genome shotgun (WGS) entry which is preliminary data.</text>
</comment>
<name>A0A8S1EG40_9PELO</name>